<reference evidence="4 5" key="1">
    <citation type="submission" date="2013-03" db="EMBL/GenBank/DDBJ databases">
        <title>The Genome Sequence of Capronia epimyces CBS 606.96.</title>
        <authorList>
            <consortium name="The Broad Institute Genomics Platform"/>
            <person name="Cuomo C."/>
            <person name="de Hoog S."/>
            <person name="Gorbushina A."/>
            <person name="Walker B."/>
            <person name="Young S.K."/>
            <person name="Zeng Q."/>
            <person name="Gargeya S."/>
            <person name="Fitzgerald M."/>
            <person name="Haas B."/>
            <person name="Abouelleil A."/>
            <person name="Allen A.W."/>
            <person name="Alvarado L."/>
            <person name="Arachchi H.M."/>
            <person name="Berlin A.M."/>
            <person name="Chapman S.B."/>
            <person name="Gainer-Dewar J."/>
            <person name="Goldberg J."/>
            <person name="Griggs A."/>
            <person name="Gujja S."/>
            <person name="Hansen M."/>
            <person name="Howarth C."/>
            <person name="Imamovic A."/>
            <person name="Ireland A."/>
            <person name="Larimer J."/>
            <person name="McCowan C."/>
            <person name="Murphy C."/>
            <person name="Pearson M."/>
            <person name="Poon T.W."/>
            <person name="Priest M."/>
            <person name="Roberts A."/>
            <person name="Saif S."/>
            <person name="Shea T."/>
            <person name="Sisk P."/>
            <person name="Sykes S."/>
            <person name="Wortman J."/>
            <person name="Nusbaum C."/>
            <person name="Birren B."/>
        </authorList>
    </citation>
    <scope>NUCLEOTIDE SEQUENCE [LARGE SCALE GENOMIC DNA]</scope>
    <source>
        <strain evidence="4 5">CBS 606.96</strain>
    </source>
</reference>
<dbReference type="GO" id="GO:0004609">
    <property type="term" value="F:phosphatidylserine decarboxylase activity"/>
    <property type="evidence" value="ECO:0007669"/>
    <property type="project" value="InterPro"/>
</dbReference>
<dbReference type="AlphaFoldDB" id="W9XTM7"/>
<evidence type="ECO:0000313" key="4">
    <source>
        <dbReference type="EMBL" id="EXJ80700.1"/>
    </source>
</evidence>
<protein>
    <recommendedName>
        <fullName evidence="3">L-tryptophan decarboxylase PsiD-like domain-containing protein</fullName>
    </recommendedName>
</protein>
<keyword evidence="5" id="KW-1185">Reference proteome</keyword>
<gene>
    <name evidence="4" type="ORF">A1O3_06984</name>
</gene>
<dbReference type="eggNOG" id="KOG2419">
    <property type="taxonomic scope" value="Eukaryota"/>
</dbReference>
<accession>W9XTM7</accession>
<dbReference type="OrthoDB" id="5973539at2759"/>
<feature type="domain" description="L-tryptophan decarboxylase PsiD-like" evidence="3">
    <location>
        <begin position="47"/>
        <end position="183"/>
    </location>
</feature>
<proteinExistence type="predicted"/>
<name>W9XTM7_9EURO</name>
<dbReference type="GO" id="GO:0005739">
    <property type="term" value="C:mitochondrion"/>
    <property type="evidence" value="ECO:0007669"/>
    <property type="project" value="TreeGrafter"/>
</dbReference>
<keyword evidence="1" id="KW-0210">Decarboxylase</keyword>
<dbReference type="RefSeq" id="XP_007735288.1">
    <property type="nucleotide sequence ID" value="XM_007737098.1"/>
</dbReference>
<evidence type="ECO:0000256" key="2">
    <source>
        <dbReference type="ARBA" id="ARBA00023239"/>
    </source>
</evidence>
<evidence type="ECO:0000259" key="3">
    <source>
        <dbReference type="Pfam" id="PF12588"/>
    </source>
</evidence>
<dbReference type="InterPro" id="IPR022237">
    <property type="entry name" value="PsiD-like"/>
</dbReference>
<dbReference type="GO" id="GO:0006646">
    <property type="term" value="P:phosphatidylethanolamine biosynthetic process"/>
    <property type="evidence" value="ECO:0007669"/>
    <property type="project" value="TreeGrafter"/>
</dbReference>
<evidence type="ECO:0000313" key="5">
    <source>
        <dbReference type="Proteomes" id="UP000019478"/>
    </source>
</evidence>
<dbReference type="PANTHER" id="PTHR10067:SF9">
    <property type="entry name" value="PHOSPHATIDYLSERINE DECARBOXYLASE FAMILY PROTEIN (AFU_ORTHOLOGUE AFUA_7G01730)"/>
    <property type="match status" value="1"/>
</dbReference>
<sequence length="460" mass="51397">MSIKSHQAPFLRHRLGGWLPAEHEHLIKWTRQLVQKVEENPQPLNCTLQQFKDFIEGDPTVRQLFTLMFEQVPATPPYNEDPTGQPEIRSYDKMLEVLNYLMTMGPHWIYNTAGQKGLIGFPINAVLDWPMGTAAGYAAFLRQDVNAQFRNVLEAWGHYLASPDSVSVLSSDPDGWFSPKALDVMAQVASEADPKNPVTFDQAFVCDPTKPAHGYQSWDDFFTRRFNPGIRRICLPEVATVIANACESTPYRISHNVKALDKFWIKEQPYSLKDMLGGDPLSDQFVNGTIYQAFLSALSYHRWHAPVSGTVEKIVHLPGTYYAENYWEGFANPNIKVGPDPAAPNNSQGYICEVATRVVVFIRADEPAIGLMAFLAVGMAEVSSCEVFVKEGQSIKKGSEIGTFHFGGSTHCLIFGPQTRIAFVPQEPFEDTNVPVNSAIAVVSKPGEQEIDRIRMLQSL</sequence>
<evidence type="ECO:0000256" key="1">
    <source>
        <dbReference type="ARBA" id="ARBA00022793"/>
    </source>
</evidence>
<dbReference type="InterPro" id="IPR003817">
    <property type="entry name" value="PS_Dcarbxylase"/>
</dbReference>
<dbReference type="Pfam" id="PF02666">
    <property type="entry name" value="PS_Dcarbxylase"/>
    <property type="match status" value="1"/>
</dbReference>
<dbReference type="STRING" id="1182542.W9XTM7"/>
<dbReference type="GeneID" id="19171088"/>
<dbReference type="Proteomes" id="UP000019478">
    <property type="component" value="Unassembled WGS sequence"/>
</dbReference>
<dbReference type="HOGENOM" id="CLU_033450_1_0_1"/>
<organism evidence="4 5">
    <name type="scientific">Capronia epimyces CBS 606.96</name>
    <dbReference type="NCBI Taxonomy" id="1182542"/>
    <lineage>
        <taxon>Eukaryota</taxon>
        <taxon>Fungi</taxon>
        <taxon>Dikarya</taxon>
        <taxon>Ascomycota</taxon>
        <taxon>Pezizomycotina</taxon>
        <taxon>Eurotiomycetes</taxon>
        <taxon>Chaetothyriomycetidae</taxon>
        <taxon>Chaetothyriales</taxon>
        <taxon>Herpotrichiellaceae</taxon>
        <taxon>Capronia</taxon>
    </lineage>
</organism>
<dbReference type="EMBL" id="AMGY01000006">
    <property type="protein sequence ID" value="EXJ80700.1"/>
    <property type="molecule type" value="Genomic_DNA"/>
</dbReference>
<comment type="caution">
    <text evidence="4">The sequence shown here is derived from an EMBL/GenBank/DDBJ whole genome shotgun (WGS) entry which is preliminary data.</text>
</comment>
<dbReference type="PANTHER" id="PTHR10067">
    <property type="entry name" value="PHOSPHATIDYLSERINE DECARBOXYLASE"/>
    <property type="match status" value="1"/>
</dbReference>
<keyword evidence="2" id="KW-0456">Lyase</keyword>
<dbReference type="Pfam" id="PF12588">
    <property type="entry name" value="PSDC"/>
    <property type="match status" value="1"/>
</dbReference>